<organism evidence="3 4">
    <name type="scientific">Melghirimyces thermohalophilus</name>
    <dbReference type="NCBI Taxonomy" id="1236220"/>
    <lineage>
        <taxon>Bacteria</taxon>
        <taxon>Bacillati</taxon>
        <taxon>Bacillota</taxon>
        <taxon>Bacilli</taxon>
        <taxon>Bacillales</taxon>
        <taxon>Thermoactinomycetaceae</taxon>
        <taxon>Melghirimyces</taxon>
    </lineage>
</organism>
<protein>
    <submittedName>
        <fullName evidence="3">MerR HTH family regulatory protein</fullName>
    </submittedName>
</protein>
<feature type="domain" description="HTH merR-type" evidence="2">
    <location>
        <begin position="8"/>
        <end position="73"/>
    </location>
</feature>
<dbReference type="Gene3D" id="1.10.1660.10">
    <property type="match status" value="1"/>
</dbReference>
<gene>
    <name evidence="3" type="ORF">SAMN04488112_10722</name>
</gene>
<dbReference type="STRING" id="1236220.SAMN04488112_10722"/>
<evidence type="ECO:0000259" key="2">
    <source>
        <dbReference type="Pfam" id="PF13411"/>
    </source>
</evidence>
<dbReference type="InterPro" id="IPR009061">
    <property type="entry name" value="DNA-bd_dom_put_sf"/>
</dbReference>
<reference evidence="3 4" key="1">
    <citation type="submission" date="2016-10" db="EMBL/GenBank/DDBJ databases">
        <authorList>
            <person name="de Groot N.N."/>
        </authorList>
    </citation>
    <scope>NUCLEOTIDE SEQUENCE [LARGE SCALE GENOMIC DNA]</scope>
    <source>
        <strain evidence="3 4">DSM 45514</strain>
    </source>
</reference>
<feature type="region of interest" description="Disordered" evidence="1">
    <location>
        <begin position="80"/>
        <end position="109"/>
    </location>
</feature>
<dbReference type="RefSeq" id="WP_091567903.1">
    <property type="nucleotide sequence ID" value="NZ_FMZA01000007.1"/>
</dbReference>
<sequence length="218" mass="25554">MSEEARISTKEAADRLHVHARTVRKWIDAFEEYICPEVNDRGHYLLSPEGFQRLNDIQQRLQESNKSMRQIRQDLIKEGKWEMERPVPAQDQANPEPQPEAPKMPFGSEYPVHRLVGSIDEIGEMMETVFSRLDQLEDHVFTMFDMMEEMETKVLSSQQNMLPVATVQHMMDEIGKKQEQLKVELRNATFSHRLASATSEPQQLTPRRQRRTRFLGIF</sequence>
<dbReference type="Pfam" id="PF13411">
    <property type="entry name" value="MerR_1"/>
    <property type="match status" value="1"/>
</dbReference>
<dbReference type="AlphaFoldDB" id="A0A1G6L3B0"/>
<dbReference type="InterPro" id="IPR000551">
    <property type="entry name" value="MerR-type_HTH_dom"/>
</dbReference>
<dbReference type="OrthoDB" id="2987320at2"/>
<accession>A0A1G6L3B0</accession>
<evidence type="ECO:0000256" key="1">
    <source>
        <dbReference type="SAM" id="MobiDB-lite"/>
    </source>
</evidence>
<keyword evidence="4" id="KW-1185">Reference proteome</keyword>
<dbReference type="SUPFAM" id="SSF46955">
    <property type="entry name" value="Putative DNA-binding domain"/>
    <property type="match status" value="1"/>
</dbReference>
<dbReference type="Proteomes" id="UP000199387">
    <property type="component" value="Unassembled WGS sequence"/>
</dbReference>
<proteinExistence type="predicted"/>
<evidence type="ECO:0000313" key="3">
    <source>
        <dbReference type="EMBL" id="SDC37633.1"/>
    </source>
</evidence>
<dbReference type="GO" id="GO:0006355">
    <property type="term" value="P:regulation of DNA-templated transcription"/>
    <property type="evidence" value="ECO:0007669"/>
    <property type="project" value="InterPro"/>
</dbReference>
<dbReference type="GO" id="GO:0003677">
    <property type="term" value="F:DNA binding"/>
    <property type="evidence" value="ECO:0007669"/>
    <property type="project" value="InterPro"/>
</dbReference>
<name>A0A1G6L3B0_9BACL</name>
<evidence type="ECO:0000313" key="4">
    <source>
        <dbReference type="Proteomes" id="UP000199387"/>
    </source>
</evidence>
<dbReference type="EMBL" id="FMZA01000007">
    <property type="protein sequence ID" value="SDC37633.1"/>
    <property type="molecule type" value="Genomic_DNA"/>
</dbReference>